<dbReference type="EMBL" id="JBBNAF010000007">
    <property type="protein sequence ID" value="KAK9128002.1"/>
    <property type="molecule type" value="Genomic_DNA"/>
</dbReference>
<feature type="transmembrane region" description="Helical" evidence="1">
    <location>
        <begin position="73"/>
        <end position="94"/>
    </location>
</feature>
<evidence type="ECO:0000256" key="1">
    <source>
        <dbReference type="SAM" id="Phobius"/>
    </source>
</evidence>
<keyword evidence="3" id="KW-1185">Reference proteome</keyword>
<feature type="transmembrane region" description="Helical" evidence="1">
    <location>
        <begin position="24"/>
        <end position="52"/>
    </location>
</feature>
<comment type="caution">
    <text evidence="2">The sequence shown here is derived from an EMBL/GenBank/DDBJ whole genome shotgun (WGS) entry which is preliminary data.</text>
</comment>
<dbReference type="Proteomes" id="UP001420932">
    <property type="component" value="Unassembled WGS sequence"/>
</dbReference>
<reference evidence="2 3" key="1">
    <citation type="submission" date="2024-01" db="EMBL/GenBank/DDBJ databases">
        <title>Genome assemblies of Stephania.</title>
        <authorList>
            <person name="Yang L."/>
        </authorList>
    </citation>
    <scope>NUCLEOTIDE SEQUENCE [LARGE SCALE GENOMIC DNA]</scope>
    <source>
        <strain evidence="2">YNDBR</strain>
        <tissue evidence="2">Leaf</tissue>
    </source>
</reference>
<proteinExistence type="predicted"/>
<evidence type="ECO:0000313" key="3">
    <source>
        <dbReference type="Proteomes" id="UP001420932"/>
    </source>
</evidence>
<organism evidence="2 3">
    <name type="scientific">Stephania yunnanensis</name>
    <dbReference type="NCBI Taxonomy" id="152371"/>
    <lineage>
        <taxon>Eukaryota</taxon>
        <taxon>Viridiplantae</taxon>
        <taxon>Streptophyta</taxon>
        <taxon>Embryophyta</taxon>
        <taxon>Tracheophyta</taxon>
        <taxon>Spermatophyta</taxon>
        <taxon>Magnoliopsida</taxon>
        <taxon>Ranunculales</taxon>
        <taxon>Menispermaceae</taxon>
        <taxon>Menispermoideae</taxon>
        <taxon>Cissampelideae</taxon>
        <taxon>Stephania</taxon>
    </lineage>
</organism>
<protein>
    <submittedName>
        <fullName evidence="2">Uncharacterized protein</fullName>
    </submittedName>
</protein>
<accession>A0AAP0P1T5</accession>
<sequence length="97" mass="10573">MSLYCFEPWRNLIPGTGGGGVGRWWFSFQCVGVVLLCYISRGSVVGLICAQLDHVVSMRRHHEISAYSQFSGAEFFPAAGMIMASAVVTLLAAFELP</sequence>
<dbReference type="AlphaFoldDB" id="A0AAP0P1T5"/>
<keyword evidence="1" id="KW-0812">Transmembrane</keyword>
<name>A0AAP0P1T5_9MAGN</name>
<keyword evidence="1" id="KW-1133">Transmembrane helix</keyword>
<keyword evidence="1" id="KW-0472">Membrane</keyword>
<gene>
    <name evidence="2" type="ORF">Syun_016799</name>
</gene>
<evidence type="ECO:0000313" key="2">
    <source>
        <dbReference type="EMBL" id="KAK9128002.1"/>
    </source>
</evidence>